<evidence type="ECO:0000256" key="3">
    <source>
        <dbReference type="ARBA" id="ARBA00022771"/>
    </source>
</evidence>
<keyword evidence="4" id="KW-0862">Zinc</keyword>
<sequence length="118" mass="13597">MWGKAFYCRASFRAHERIHTGEKPYECEECGDAFRWSTAFRRHPRVRVRSAGKPFTAPLHCEHTQPLTAERNPISVNMYTVQQSLQLLVPCSPTEELTPERNPMNARSVGRPCPITRL</sequence>
<evidence type="ECO:0000256" key="5">
    <source>
        <dbReference type="ARBA" id="ARBA00023242"/>
    </source>
</evidence>
<dbReference type="InterPro" id="IPR050826">
    <property type="entry name" value="Krueppel_C2H2_ZnFinger"/>
</dbReference>
<accession>A0A5N4CL92</accession>
<name>A0A5N4CL92_CAMDR</name>
<feature type="region of interest" description="Disordered" evidence="7">
    <location>
        <begin position="95"/>
        <end position="118"/>
    </location>
</feature>
<keyword evidence="2" id="KW-0677">Repeat</keyword>
<keyword evidence="10" id="KW-1185">Reference proteome</keyword>
<keyword evidence="1" id="KW-0479">Metal-binding</keyword>
<organism evidence="9 10">
    <name type="scientific">Camelus dromedarius</name>
    <name type="common">Dromedary</name>
    <name type="synonym">Arabian camel</name>
    <dbReference type="NCBI Taxonomy" id="9838"/>
    <lineage>
        <taxon>Eukaryota</taxon>
        <taxon>Metazoa</taxon>
        <taxon>Chordata</taxon>
        <taxon>Craniata</taxon>
        <taxon>Vertebrata</taxon>
        <taxon>Euteleostomi</taxon>
        <taxon>Mammalia</taxon>
        <taxon>Eutheria</taxon>
        <taxon>Laurasiatheria</taxon>
        <taxon>Artiodactyla</taxon>
        <taxon>Tylopoda</taxon>
        <taxon>Camelidae</taxon>
        <taxon>Camelus</taxon>
    </lineage>
</organism>
<proteinExistence type="predicted"/>
<dbReference type="SUPFAM" id="SSF57667">
    <property type="entry name" value="beta-beta-alpha zinc fingers"/>
    <property type="match status" value="1"/>
</dbReference>
<dbReference type="FunFam" id="3.30.160.60:FF:000176">
    <property type="entry name" value="zinc finger protein 70"/>
    <property type="match status" value="1"/>
</dbReference>
<comment type="caution">
    <text evidence="9">The sequence shown here is derived from an EMBL/GenBank/DDBJ whole genome shotgun (WGS) entry which is preliminary data.</text>
</comment>
<evidence type="ECO:0000313" key="9">
    <source>
        <dbReference type="EMBL" id="KAB1259706.1"/>
    </source>
</evidence>
<reference evidence="9 10" key="1">
    <citation type="journal article" date="2019" name="Mol. Ecol. Resour.">
        <title>Improving Illumina assemblies with Hi-C and long reads: an example with the North African dromedary.</title>
        <authorList>
            <person name="Elbers J.P."/>
            <person name="Rogers M.F."/>
            <person name="Perelman P.L."/>
            <person name="Proskuryakova A.A."/>
            <person name="Serdyukova N.A."/>
            <person name="Johnson W.E."/>
            <person name="Horin P."/>
            <person name="Corander J."/>
            <person name="Murphy D."/>
            <person name="Burger P.A."/>
        </authorList>
    </citation>
    <scope>NUCLEOTIDE SEQUENCE [LARGE SCALE GENOMIC DNA]</scope>
    <source>
        <strain evidence="9">Drom800</strain>
        <tissue evidence="9">Blood</tissue>
    </source>
</reference>
<evidence type="ECO:0000256" key="1">
    <source>
        <dbReference type="ARBA" id="ARBA00022723"/>
    </source>
</evidence>
<dbReference type="PROSITE" id="PS50157">
    <property type="entry name" value="ZINC_FINGER_C2H2_2"/>
    <property type="match status" value="2"/>
</dbReference>
<keyword evidence="3 6" id="KW-0863">Zinc-finger</keyword>
<keyword evidence="5" id="KW-0539">Nucleus</keyword>
<evidence type="ECO:0000256" key="2">
    <source>
        <dbReference type="ARBA" id="ARBA00022737"/>
    </source>
</evidence>
<dbReference type="PANTHER" id="PTHR24377">
    <property type="entry name" value="IP01015P-RELATED"/>
    <property type="match status" value="1"/>
</dbReference>
<dbReference type="Gene3D" id="3.30.160.60">
    <property type="entry name" value="Classic Zinc Finger"/>
    <property type="match status" value="2"/>
</dbReference>
<evidence type="ECO:0000256" key="6">
    <source>
        <dbReference type="PROSITE-ProRule" id="PRU00042"/>
    </source>
</evidence>
<gene>
    <name evidence="9" type="ORF">Cadr_000025428</name>
</gene>
<evidence type="ECO:0000256" key="7">
    <source>
        <dbReference type="SAM" id="MobiDB-lite"/>
    </source>
</evidence>
<evidence type="ECO:0000259" key="8">
    <source>
        <dbReference type="PROSITE" id="PS50157"/>
    </source>
</evidence>
<dbReference type="AlphaFoldDB" id="A0A5N4CL92"/>
<feature type="domain" description="C2H2-type" evidence="8">
    <location>
        <begin position="25"/>
        <end position="54"/>
    </location>
</feature>
<feature type="domain" description="C2H2-type" evidence="8">
    <location>
        <begin position="3"/>
        <end position="24"/>
    </location>
</feature>
<protein>
    <submittedName>
        <fullName evidence="9">Zinc finger protein 844</fullName>
    </submittedName>
</protein>
<dbReference type="InterPro" id="IPR036236">
    <property type="entry name" value="Znf_C2H2_sf"/>
</dbReference>
<dbReference type="EMBL" id="JWIN03000022">
    <property type="protein sequence ID" value="KAB1259706.1"/>
    <property type="molecule type" value="Genomic_DNA"/>
</dbReference>
<evidence type="ECO:0000256" key="4">
    <source>
        <dbReference type="ARBA" id="ARBA00022833"/>
    </source>
</evidence>
<dbReference type="Proteomes" id="UP000299084">
    <property type="component" value="Unassembled WGS sequence"/>
</dbReference>
<dbReference type="GO" id="GO:0008270">
    <property type="term" value="F:zinc ion binding"/>
    <property type="evidence" value="ECO:0007669"/>
    <property type="project" value="UniProtKB-KW"/>
</dbReference>
<evidence type="ECO:0000313" key="10">
    <source>
        <dbReference type="Proteomes" id="UP000299084"/>
    </source>
</evidence>
<dbReference type="InterPro" id="IPR013087">
    <property type="entry name" value="Znf_C2H2_type"/>
</dbReference>